<protein>
    <recommendedName>
        <fullName evidence="1">Type ISP restriction-modification enzyme LLaBIII C-terminal specificity domain-containing protein</fullName>
    </recommendedName>
</protein>
<feature type="domain" description="Type ISP restriction-modification enzyme LLaBIII C-terminal specificity" evidence="1">
    <location>
        <begin position="65"/>
        <end position="411"/>
    </location>
</feature>
<accession>A0A841PER8</accession>
<name>A0A841PER8_9HYPH</name>
<dbReference type="EMBL" id="JACHEF010000009">
    <property type="protein sequence ID" value="MBB6413697.1"/>
    <property type="molecule type" value="Genomic_DNA"/>
</dbReference>
<reference evidence="2 3" key="1">
    <citation type="submission" date="2020-08" db="EMBL/GenBank/DDBJ databases">
        <title>Genomic Encyclopedia of Type Strains, Phase IV (KMG-IV): sequencing the most valuable type-strain genomes for metagenomic binning, comparative biology and taxonomic classification.</title>
        <authorList>
            <person name="Goeker M."/>
        </authorList>
    </citation>
    <scope>NUCLEOTIDE SEQUENCE [LARGE SCALE GENOMIC DNA]</scope>
    <source>
        <strain evidence="2 3">DSM 100039</strain>
    </source>
</reference>
<dbReference type="RefSeq" id="WP_425492287.1">
    <property type="nucleotide sequence ID" value="NZ_JACHEF010000009.1"/>
</dbReference>
<keyword evidence="3" id="KW-1185">Reference proteome</keyword>
<gene>
    <name evidence="2" type="ORF">HNQ71_006406</name>
</gene>
<dbReference type="InterPro" id="IPR041635">
    <property type="entry name" value="Type_ISP_LLaBIII_C"/>
</dbReference>
<evidence type="ECO:0000259" key="1">
    <source>
        <dbReference type="Pfam" id="PF18135"/>
    </source>
</evidence>
<dbReference type="Proteomes" id="UP000556329">
    <property type="component" value="Unassembled WGS sequence"/>
</dbReference>
<dbReference type="AlphaFoldDB" id="A0A841PER8"/>
<sequence>MTALVAAAEERTGLPLEDFQVRADDDDNQTLLLWYRRLKPTRQNRWRLAPHAQAAGYEAWPSLEEIFPTRIQGVNPNRGITGSVIDVDKKLLADRVAAYIRANCYADATSACPALAVPRANYSPETTWKGLQKLGFDESRLKPYLLFPFDQRWIYYEDRLNLLNRPRETLRVNLDCECFLIAVPEPRKVSEARPLFSRTLLDLHVHDRGSVAIPAVVRIDALTGGRLANMSPEIWAALREAWDKAGGLEAPDAHLCANELIHICLAIMNSPAYRMEHASALGADWARVPIPRNPALARQVSELGRLVAALMDCSTDASSVLPEILGRDKLASIAAIRRSDGHSISADDLRVTISYFGAAPGRFVPSDDVSGELWINNDVYLANVPTTAWRCEPGGYQTIRKWLGYRHVTRLAGRPMTLEEQRWLRNMVLRLTALSALEAQMDELYSAASEDALIFGNEIPSVQAAE</sequence>
<dbReference type="Pfam" id="PF18135">
    <property type="entry name" value="Type_ISP_C"/>
    <property type="match status" value="1"/>
</dbReference>
<proteinExistence type="predicted"/>
<organism evidence="2 3">
    <name type="scientific">Mesorhizobium sangaii</name>
    <dbReference type="NCBI Taxonomy" id="505389"/>
    <lineage>
        <taxon>Bacteria</taxon>
        <taxon>Pseudomonadati</taxon>
        <taxon>Pseudomonadota</taxon>
        <taxon>Alphaproteobacteria</taxon>
        <taxon>Hyphomicrobiales</taxon>
        <taxon>Phyllobacteriaceae</taxon>
        <taxon>Mesorhizobium</taxon>
    </lineage>
</organism>
<evidence type="ECO:0000313" key="3">
    <source>
        <dbReference type="Proteomes" id="UP000556329"/>
    </source>
</evidence>
<evidence type="ECO:0000313" key="2">
    <source>
        <dbReference type="EMBL" id="MBB6413697.1"/>
    </source>
</evidence>
<comment type="caution">
    <text evidence="2">The sequence shown here is derived from an EMBL/GenBank/DDBJ whole genome shotgun (WGS) entry which is preliminary data.</text>
</comment>